<evidence type="ECO:0000256" key="1">
    <source>
        <dbReference type="SAM" id="MobiDB-lite"/>
    </source>
</evidence>
<dbReference type="EMBL" id="DF238299">
    <property type="protein sequence ID" value="GAQ93188.1"/>
    <property type="molecule type" value="Genomic_DNA"/>
</dbReference>
<sequence length="343" mass="37935">MAPATEEQVPAAQAPPTENGAASQEDAQEEDALEVTPAYSSAILLALCLCEALSQRPDRDAHLAVLLVLLVLPFCLMDAGAADQKAKRQNVRVLREAVNCAAERDPHAIFCHECDSTAEWGLRGSKTGGNIGYYCELHGPTQGCFHIDRDRAAWVQAREEMLRKANSACHQCEQEKKLLGSSDPPWSWVGSAAWNDSEKKGVWASMPMSQLLIATLLNIGGVEPNPGPSPEEIEQEWQRAYPDIDTMLLSYLAQKKVALAKWRESTAEQRSTLLDMWAHRYIGEWLGAWDMFLIGIPASKAASAWDKTMLNKPLYSFNCLQDCCTMGRGRERRPFRGRGNAGC</sequence>
<evidence type="ECO:0000313" key="3">
    <source>
        <dbReference type="Proteomes" id="UP000054558"/>
    </source>
</evidence>
<feature type="region of interest" description="Disordered" evidence="1">
    <location>
        <begin position="1"/>
        <end position="29"/>
    </location>
</feature>
<name>A0A1Y1IY07_KLENI</name>
<organism evidence="2 3">
    <name type="scientific">Klebsormidium nitens</name>
    <name type="common">Green alga</name>
    <name type="synonym">Ulothrix nitens</name>
    <dbReference type="NCBI Taxonomy" id="105231"/>
    <lineage>
        <taxon>Eukaryota</taxon>
        <taxon>Viridiplantae</taxon>
        <taxon>Streptophyta</taxon>
        <taxon>Klebsormidiophyceae</taxon>
        <taxon>Klebsormidiales</taxon>
        <taxon>Klebsormidiaceae</taxon>
        <taxon>Klebsormidium</taxon>
    </lineage>
</organism>
<dbReference type="AlphaFoldDB" id="A0A1Y1IY07"/>
<dbReference type="Proteomes" id="UP000054558">
    <property type="component" value="Unassembled WGS sequence"/>
</dbReference>
<reference evidence="2 3" key="1">
    <citation type="journal article" date="2014" name="Nat. Commun.">
        <title>Klebsormidium flaccidum genome reveals primary factors for plant terrestrial adaptation.</title>
        <authorList>
            <person name="Hori K."/>
            <person name="Maruyama F."/>
            <person name="Fujisawa T."/>
            <person name="Togashi T."/>
            <person name="Yamamoto N."/>
            <person name="Seo M."/>
            <person name="Sato S."/>
            <person name="Yamada T."/>
            <person name="Mori H."/>
            <person name="Tajima N."/>
            <person name="Moriyama T."/>
            <person name="Ikeuchi M."/>
            <person name="Watanabe M."/>
            <person name="Wada H."/>
            <person name="Kobayashi K."/>
            <person name="Saito M."/>
            <person name="Masuda T."/>
            <person name="Sasaki-Sekimoto Y."/>
            <person name="Mashiguchi K."/>
            <person name="Awai K."/>
            <person name="Shimojima M."/>
            <person name="Masuda S."/>
            <person name="Iwai M."/>
            <person name="Nobusawa T."/>
            <person name="Narise T."/>
            <person name="Kondo S."/>
            <person name="Saito H."/>
            <person name="Sato R."/>
            <person name="Murakawa M."/>
            <person name="Ihara Y."/>
            <person name="Oshima-Yamada Y."/>
            <person name="Ohtaka K."/>
            <person name="Satoh M."/>
            <person name="Sonobe K."/>
            <person name="Ishii M."/>
            <person name="Ohtani R."/>
            <person name="Kanamori-Sato M."/>
            <person name="Honoki R."/>
            <person name="Miyazaki D."/>
            <person name="Mochizuki H."/>
            <person name="Umetsu J."/>
            <person name="Higashi K."/>
            <person name="Shibata D."/>
            <person name="Kamiya Y."/>
            <person name="Sato N."/>
            <person name="Nakamura Y."/>
            <person name="Tabata S."/>
            <person name="Ida S."/>
            <person name="Kurokawa K."/>
            <person name="Ohta H."/>
        </authorList>
    </citation>
    <scope>NUCLEOTIDE SEQUENCE [LARGE SCALE GENOMIC DNA]</scope>
    <source>
        <strain evidence="2 3">NIES-2285</strain>
    </source>
</reference>
<evidence type="ECO:0000313" key="2">
    <source>
        <dbReference type="EMBL" id="GAQ93188.1"/>
    </source>
</evidence>
<gene>
    <name evidence="2" type="ORF">KFL_013500020</name>
</gene>
<proteinExistence type="predicted"/>
<accession>A0A1Y1IY07</accession>
<protein>
    <submittedName>
        <fullName evidence="2">Uncharacterized protein</fullName>
    </submittedName>
</protein>
<keyword evidence="3" id="KW-1185">Reference proteome</keyword>